<keyword evidence="4" id="KW-1185">Reference proteome</keyword>
<evidence type="ECO:0000256" key="1">
    <source>
        <dbReference type="SAM" id="SignalP"/>
    </source>
</evidence>
<dbReference type="SMART" id="SM00198">
    <property type="entry name" value="SCP"/>
    <property type="match status" value="1"/>
</dbReference>
<accession>A0A016VTY3</accession>
<dbReference type="OrthoDB" id="10659626at2759"/>
<evidence type="ECO:0000259" key="2">
    <source>
        <dbReference type="SMART" id="SM00198"/>
    </source>
</evidence>
<comment type="caution">
    <text evidence="3">The sequence shown here is derived from an EMBL/GenBank/DDBJ whole genome shotgun (WGS) entry which is preliminary data.</text>
</comment>
<dbReference type="InterPro" id="IPR014044">
    <property type="entry name" value="CAP_dom"/>
</dbReference>
<feature type="chain" id="PRO_5001493909" description="SCP domain-containing protein" evidence="1">
    <location>
        <begin position="25"/>
        <end position="211"/>
    </location>
</feature>
<dbReference type="Gene3D" id="3.40.33.10">
    <property type="entry name" value="CAP"/>
    <property type="match status" value="1"/>
</dbReference>
<dbReference type="CDD" id="cd05380">
    <property type="entry name" value="CAP_euk"/>
    <property type="match status" value="1"/>
</dbReference>
<dbReference type="SUPFAM" id="SSF55797">
    <property type="entry name" value="PR-1-like"/>
    <property type="match status" value="1"/>
</dbReference>
<reference evidence="4" key="1">
    <citation type="journal article" date="2015" name="Nat. Genet.">
        <title>The genome and transcriptome of the zoonotic hookworm Ancylostoma ceylanicum identify infection-specific gene families.</title>
        <authorList>
            <person name="Schwarz E.M."/>
            <person name="Hu Y."/>
            <person name="Antoshechkin I."/>
            <person name="Miller M.M."/>
            <person name="Sternberg P.W."/>
            <person name="Aroian R.V."/>
        </authorList>
    </citation>
    <scope>NUCLEOTIDE SEQUENCE</scope>
    <source>
        <strain evidence="4">HY135</strain>
    </source>
</reference>
<dbReference type="AlphaFoldDB" id="A0A016VTY3"/>
<protein>
    <recommendedName>
        <fullName evidence="2">SCP domain-containing protein</fullName>
    </recommendedName>
</protein>
<feature type="domain" description="SCP" evidence="2">
    <location>
        <begin position="35"/>
        <end position="206"/>
    </location>
</feature>
<proteinExistence type="predicted"/>
<organism evidence="3 4">
    <name type="scientific">Ancylostoma ceylanicum</name>
    <dbReference type="NCBI Taxonomy" id="53326"/>
    <lineage>
        <taxon>Eukaryota</taxon>
        <taxon>Metazoa</taxon>
        <taxon>Ecdysozoa</taxon>
        <taxon>Nematoda</taxon>
        <taxon>Chromadorea</taxon>
        <taxon>Rhabditida</taxon>
        <taxon>Rhabditina</taxon>
        <taxon>Rhabditomorpha</taxon>
        <taxon>Strongyloidea</taxon>
        <taxon>Ancylostomatidae</taxon>
        <taxon>Ancylostomatinae</taxon>
        <taxon>Ancylostoma</taxon>
    </lineage>
</organism>
<dbReference type="InterPro" id="IPR035940">
    <property type="entry name" value="CAP_sf"/>
</dbReference>
<keyword evidence="1" id="KW-0732">Signal</keyword>
<evidence type="ECO:0000313" key="3">
    <source>
        <dbReference type="EMBL" id="EYC30786.1"/>
    </source>
</evidence>
<dbReference type="Proteomes" id="UP000024635">
    <property type="component" value="Unassembled WGS sequence"/>
</dbReference>
<evidence type="ECO:0000313" key="4">
    <source>
        <dbReference type="Proteomes" id="UP000024635"/>
    </source>
</evidence>
<name>A0A016VTY3_9BILA</name>
<dbReference type="Pfam" id="PF00188">
    <property type="entry name" value="CAP"/>
    <property type="match status" value="1"/>
</dbReference>
<gene>
    <name evidence="3" type="primary">Acey_s0004.g1770</name>
    <name evidence="3" type="synonym">ASP-s0004.g1770</name>
    <name evidence="3" type="ORF">Y032_0004g1770</name>
</gene>
<dbReference type="EMBL" id="JARK01001340">
    <property type="protein sequence ID" value="EYC30786.1"/>
    <property type="molecule type" value="Genomic_DNA"/>
</dbReference>
<feature type="signal peptide" evidence="1">
    <location>
        <begin position="1"/>
        <end position="24"/>
    </location>
</feature>
<sequence>MASLYFIALAVISLFPALCGGLRAFCPSGQLDKVTIERDILTTVNARRHALIKGKQQNGRTGTNLPPARGMTNVRWDCELERTANDVLSKTCSSKQRFNSKGLADFFYHEYDPNYNYGAGKVLQNALNAYLLQIDLYHLDVPSGSRRVSYNGNEQLKTYANLVRSKNTKIGCAINRCFWFGEDSKFGDGAAMYCVLNSRNITRGETIYEHA</sequence>